<dbReference type="AlphaFoldDB" id="A0A4S8P5K4"/>
<accession>A0A4S8P5K4</accession>
<dbReference type="RefSeq" id="WP_136531524.1">
    <property type="nucleotide sequence ID" value="NZ_STGX01000017.1"/>
</dbReference>
<proteinExistence type="predicted"/>
<name>A0A4S8P5K4_9ACTN</name>
<organism evidence="2 3">
    <name type="scientific">Glycomyces paridis</name>
    <dbReference type="NCBI Taxonomy" id="2126555"/>
    <lineage>
        <taxon>Bacteria</taxon>
        <taxon>Bacillati</taxon>
        <taxon>Actinomycetota</taxon>
        <taxon>Actinomycetes</taxon>
        <taxon>Glycomycetales</taxon>
        <taxon>Glycomycetaceae</taxon>
        <taxon>Glycomyces</taxon>
    </lineage>
</organism>
<dbReference type="EMBL" id="STGX01000017">
    <property type="protein sequence ID" value="THV24555.1"/>
    <property type="molecule type" value="Genomic_DNA"/>
</dbReference>
<sequence length="84" mass="9404">MALSIKSPAADRLARELVAATGESLTEAVETAIRERLERQTQGARSRRIHRRLDALRDELRHVPVVDDRAAEEILGYDENGLPT</sequence>
<evidence type="ECO:0000313" key="2">
    <source>
        <dbReference type="EMBL" id="THV24555.1"/>
    </source>
</evidence>
<protein>
    <submittedName>
        <fullName evidence="2">Antitoxin</fullName>
    </submittedName>
</protein>
<dbReference type="InterPro" id="IPR011660">
    <property type="entry name" value="VapB-like"/>
</dbReference>
<reference evidence="2 3" key="1">
    <citation type="journal article" date="2018" name="Int. J. Syst. Evol. Microbiol.">
        <title>Glycomyces paridis sp. nov., isolated from the medicinal plant Paris polyphylla.</title>
        <authorList>
            <person name="Fang X.M."/>
            <person name="Bai J.L."/>
            <person name="Su J."/>
            <person name="Zhao L.L."/>
            <person name="Liu H.Y."/>
            <person name="Ma B.P."/>
            <person name="Zhang Y.Q."/>
            <person name="Yu L.Y."/>
        </authorList>
    </citation>
    <scope>NUCLEOTIDE SEQUENCE [LARGE SCALE GENOMIC DNA]</scope>
    <source>
        <strain evidence="2 3">CPCC 204357</strain>
    </source>
</reference>
<keyword evidence="1" id="KW-1277">Toxin-antitoxin system</keyword>
<evidence type="ECO:0000256" key="1">
    <source>
        <dbReference type="ARBA" id="ARBA00022649"/>
    </source>
</evidence>
<comment type="caution">
    <text evidence="2">The sequence shown here is derived from an EMBL/GenBank/DDBJ whole genome shotgun (WGS) entry which is preliminary data.</text>
</comment>
<keyword evidence="3" id="KW-1185">Reference proteome</keyword>
<dbReference type="Pfam" id="PF07704">
    <property type="entry name" value="PSK_trans_fac"/>
    <property type="match status" value="1"/>
</dbReference>
<dbReference type="OrthoDB" id="495439at2"/>
<evidence type="ECO:0000313" key="3">
    <source>
        <dbReference type="Proteomes" id="UP000305792"/>
    </source>
</evidence>
<gene>
    <name evidence="2" type="ORF">E9998_20315</name>
</gene>
<dbReference type="Proteomes" id="UP000305792">
    <property type="component" value="Unassembled WGS sequence"/>
</dbReference>